<organism evidence="2 3">
    <name type="scientific">Treponema primitia (strain ATCC BAA-887 / DSM 12427 / ZAS-2)</name>
    <dbReference type="NCBI Taxonomy" id="545694"/>
    <lineage>
        <taxon>Bacteria</taxon>
        <taxon>Pseudomonadati</taxon>
        <taxon>Spirochaetota</taxon>
        <taxon>Spirochaetia</taxon>
        <taxon>Spirochaetales</taxon>
        <taxon>Treponemataceae</taxon>
        <taxon>Treponema</taxon>
    </lineage>
</organism>
<evidence type="ECO:0000313" key="3">
    <source>
        <dbReference type="Proteomes" id="UP000009223"/>
    </source>
</evidence>
<evidence type="ECO:0000313" key="2">
    <source>
        <dbReference type="EMBL" id="AEF85179.1"/>
    </source>
</evidence>
<proteinExistence type="predicted"/>
<dbReference type="AlphaFoldDB" id="F5YMP3"/>
<name>F5YMP3_TREPZ</name>
<dbReference type="EMBL" id="CP001843">
    <property type="protein sequence ID" value="AEF85179.1"/>
    <property type="molecule type" value="Genomic_DNA"/>
</dbReference>
<dbReference type="InterPro" id="IPR058493">
    <property type="entry name" value="DUF8180"/>
</dbReference>
<gene>
    <name evidence="2" type="ordered locus">TREPR_3062</name>
</gene>
<dbReference type="Pfam" id="PF26551">
    <property type="entry name" value="DUF8180"/>
    <property type="match status" value="1"/>
</dbReference>
<keyword evidence="3" id="KW-1185">Reference proteome</keyword>
<protein>
    <recommendedName>
        <fullName evidence="1">DUF8180 domain-containing protein</fullName>
    </recommendedName>
</protein>
<reference evidence="3" key="1">
    <citation type="submission" date="2009-12" db="EMBL/GenBank/DDBJ databases">
        <title>Complete sequence of Treponema primitia strain ZAS-2.</title>
        <authorList>
            <person name="Tetu S.G."/>
            <person name="Matson E."/>
            <person name="Ren Q."/>
            <person name="Seshadri R."/>
            <person name="Elbourne L."/>
            <person name="Hassan K.A."/>
            <person name="Durkin A."/>
            <person name="Radune D."/>
            <person name="Mohamoud Y."/>
            <person name="Shay R."/>
            <person name="Jin S."/>
            <person name="Zhang X."/>
            <person name="Lucey K."/>
            <person name="Ballor N.R."/>
            <person name="Ottesen E."/>
            <person name="Rosenthal R."/>
            <person name="Allen A."/>
            <person name="Leadbetter J.R."/>
            <person name="Paulsen I.T."/>
        </authorList>
    </citation>
    <scope>NUCLEOTIDE SEQUENCE [LARGE SCALE GENOMIC DNA]</scope>
    <source>
        <strain evidence="3">ATCC BAA-887 / DSM 12427 / ZAS-2</strain>
    </source>
</reference>
<reference evidence="2 3" key="2">
    <citation type="journal article" date="2011" name="ISME J.">
        <title>RNA-seq reveals cooperative metabolic interactions between two termite-gut spirochete species in co-culture.</title>
        <authorList>
            <person name="Rosenthal A.Z."/>
            <person name="Matson E.G."/>
            <person name="Eldar A."/>
            <person name="Leadbetter J.R."/>
        </authorList>
    </citation>
    <scope>NUCLEOTIDE SEQUENCE [LARGE SCALE GENOMIC DNA]</scope>
    <source>
        <strain evidence="3">ATCC BAA-887 / DSM 12427 / ZAS-2</strain>
    </source>
</reference>
<feature type="domain" description="DUF8180" evidence="1">
    <location>
        <begin position="1"/>
        <end position="51"/>
    </location>
</feature>
<evidence type="ECO:0000259" key="1">
    <source>
        <dbReference type="Pfam" id="PF26551"/>
    </source>
</evidence>
<sequence length="56" mass="6239">MLDHNREHADELGDLAHNLYHAGQTESADSIHEAVKDFQKGNEKLDKALALIKDGK</sequence>
<dbReference type="KEGG" id="tpi:TREPR_3062"/>
<dbReference type="eggNOG" id="ENOG50325FG">
    <property type="taxonomic scope" value="Bacteria"/>
</dbReference>
<dbReference type="STRING" id="545694.TREPR_3062"/>
<dbReference type="HOGENOM" id="CLU_3012989_0_0_12"/>
<accession>F5YMP3</accession>
<dbReference type="Proteomes" id="UP000009223">
    <property type="component" value="Chromosome"/>
</dbReference>